<evidence type="ECO:0000256" key="1">
    <source>
        <dbReference type="SAM" id="MobiDB-lite"/>
    </source>
</evidence>
<dbReference type="AlphaFoldDB" id="A0A3F3PYE0"/>
<dbReference type="Pfam" id="PF17390">
    <property type="entry name" value="Bac_rhamnosid_C"/>
    <property type="match status" value="1"/>
</dbReference>
<feature type="region of interest" description="Disordered" evidence="1">
    <location>
        <begin position="869"/>
        <end position="892"/>
    </location>
</feature>
<dbReference type="InterPro" id="IPR054491">
    <property type="entry name" value="MGH1-like_GH"/>
</dbReference>
<dbReference type="GO" id="GO:0016798">
    <property type="term" value="F:hydrolase activity, acting on glycosyl bonds"/>
    <property type="evidence" value="ECO:0007669"/>
    <property type="project" value="UniProtKB-KW"/>
</dbReference>
<dbReference type="EMBL" id="KZ852052">
    <property type="protein sequence ID" value="RDH31867.1"/>
    <property type="molecule type" value="Genomic_DNA"/>
</dbReference>
<feature type="compositionally biased region" description="Polar residues" evidence="1">
    <location>
        <begin position="803"/>
        <end position="819"/>
    </location>
</feature>
<reference evidence="6 7" key="1">
    <citation type="submission" date="2018-07" db="EMBL/GenBank/DDBJ databases">
        <title>The genomes of Aspergillus section Nigri reveals drivers in fungal speciation.</title>
        <authorList>
            <consortium name="DOE Joint Genome Institute"/>
            <person name="Vesth T.C."/>
            <person name="Nybo J."/>
            <person name="Theobald S."/>
            <person name="Brandl J."/>
            <person name="Frisvad J.C."/>
            <person name="Nielsen K.F."/>
            <person name="Lyhne E.K."/>
            <person name="Kogle M.E."/>
            <person name="Kuo A."/>
            <person name="Riley R."/>
            <person name="Clum A."/>
            <person name="Nolan M."/>
            <person name="Lipzen A."/>
            <person name="Salamov A."/>
            <person name="Henrissat B."/>
            <person name="Wiebenga A."/>
            <person name="De vries R.P."/>
            <person name="Grigoriev I.V."/>
            <person name="Mortensen U.H."/>
            <person name="Andersen M.R."/>
            <person name="Baker S.E."/>
        </authorList>
    </citation>
    <scope>NUCLEOTIDE SEQUENCE [LARGE SCALE GENOMIC DNA]</scope>
    <source>
        <strain evidence="6 7">CBS 139.54b</strain>
    </source>
</reference>
<dbReference type="InterPro" id="IPR008928">
    <property type="entry name" value="6-hairpin_glycosidase_sf"/>
</dbReference>
<evidence type="ECO:0000256" key="2">
    <source>
        <dbReference type="SAM" id="SignalP"/>
    </source>
</evidence>
<dbReference type="SUPFAM" id="SSF48208">
    <property type="entry name" value="Six-hairpin glycosidases"/>
    <property type="match status" value="1"/>
</dbReference>
<accession>A0A3F3PYE0</accession>
<feature type="region of interest" description="Disordered" evidence="1">
    <location>
        <begin position="803"/>
        <end position="833"/>
    </location>
</feature>
<dbReference type="SUPFAM" id="SSF54626">
    <property type="entry name" value="Chalcone isomerase"/>
    <property type="match status" value="1"/>
</dbReference>
<dbReference type="InterPro" id="IPR035398">
    <property type="entry name" value="Bac_rhamnosid_C"/>
</dbReference>
<keyword evidence="2" id="KW-0732">Signal</keyword>
<dbReference type="Gene3D" id="1.50.10.10">
    <property type="match status" value="1"/>
</dbReference>
<dbReference type="InterPro" id="IPR012341">
    <property type="entry name" value="6hp_glycosidase-like_sf"/>
</dbReference>
<dbReference type="Pfam" id="PF22422">
    <property type="entry name" value="MGH1-like_GH"/>
    <property type="match status" value="1"/>
</dbReference>
<dbReference type="Pfam" id="PF16035">
    <property type="entry name" value="Chalcone_2"/>
    <property type="match status" value="1"/>
</dbReference>
<dbReference type="STRING" id="1341132.A0A3F3PYE0"/>
<dbReference type="Gene3D" id="2.60.420.10">
    <property type="entry name" value="Maltose phosphorylase, domain 3"/>
    <property type="match status" value="1"/>
</dbReference>
<feature type="compositionally biased region" description="Polar residues" evidence="1">
    <location>
        <begin position="872"/>
        <end position="883"/>
    </location>
</feature>
<evidence type="ECO:0000313" key="7">
    <source>
        <dbReference type="Proteomes" id="UP000253729"/>
    </source>
</evidence>
<dbReference type="RefSeq" id="XP_026624889.1">
    <property type="nucleotide sequence ID" value="XM_026769193.1"/>
</dbReference>
<dbReference type="GeneID" id="38137549"/>
<evidence type="ECO:0000259" key="5">
    <source>
        <dbReference type="Pfam" id="PF22422"/>
    </source>
</evidence>
<dbReference type="Gene3D" id="3.50.70.10">
    <property type="match status" value="1"/>
</dbReference>
<keyword evidence="7" id="KW-1185">Reference proteome</keyword>
<keyword evidence="6" id="KW-0378">Hydrolase</keyword>
<sequence>MRWHKLLPGVLALLPLSVAQSCWRNTTCSGPTESAFSGPWEKNIFAPSSRTVNPEKLFLITQPDKTEDYSPFALHGNGSLVVYDFGKEVGGIVSVNFSSTGSGALGVAFTEAKNWIGEWSDSSNGGFKGPDGALYGNFTEGGSHYYVMPDKSLRGGFRYLTLFLITSDNSTIQIEDVSLEIGFQPTWSNLKAYQGYFHSNDDLLNKIWYTGAYTLQTNEVPTDTGRQIPAMAVGWANNCTLGPGDTIIVDGAKRDRAVWPGDMGIAVPSAFVSLGDLDSVKNALQVMYDTQNNSTGAFDESGPPLSQKDSDTYHMWTMVGTYNYMLFTNDSDFLERNWEGYQKAMDYIYGKVTYPSGLLNVTGTRDWARWQQGYNNSEAQMILYHTLNTGAELATWAGDSGDLSSTWTSRAEKLRQAINEYCWDESYGAFKDNATDTTLHPQDANSMALLFGVVDADRAASISERLTDNWTPIGAVAPELPENISPFISSFEIQGHLTVGQPQRALELIRRSWGWYYNNANGTQSTVIEGYLQNGTFGYRSDRGYYYDTAYVSHSHGWSSGPTSALTNYIVGISVTSPLGATWRIAPQFVDLQSAEGGFTTSLGKFQAGWSKTDKGYTLDFTVPHGTQGNLTLPFVSAAKPSIKIDGTEISRGVQYANSTATVTVSGGGTYKVETLHPSSTQLFNPTQPNTTHKMPPIPPSLRAARTQWRTCAQHLHASTNPPKTRLYSTTRTLRSSTTTAASGSSNPLRSARPIRSREQDLARSKRSMYISATGMIVCAIGMYGVIKADVFGLEQATPTSTTEGIDIENASSSNSSATKLDGPSTGFPTKPTLTHIKAADGTTDQVETGTSTIPHFPAVIHLPKWLESENPPASATDLPTQSGTGTGEGEGEEYHLLGLGIRTVSFLNFQVYVVGLYVAKEDLAELQSRLVRTAVHPPGKGTESVIDNEVGATAATSLVSMERDKLRELLLDAEKGEQAWDMLLRKDGLRTAFRVVPTRNTDFLHLRDGWVRGITGRAQKYNKESGGEFEGEEFGQAMGEFKGLFGGGQRKSVPKGQVLVLARGAKGQLDVLVQGGGSGKDAVPDRYLGRVKDERISRLVWMNYLAGKNVSSEGARQSVVDGIMGVVERPVGTV</sequence>
<dbReference type="PROSITE" id="PS51257">
    <property type="entry name" value="PROKAR_LIPOPROTEIN"/>
    <property type="match status" value="1"/>
</dbReference>
<dbReference type="Proteomes" id="UP000253729">
    <property type="component" value="Unassembled WGS sequence"/>
</dbReference>
<feature type="signal peptide" evidence="2">
    <location>
        <begin position="1"/>
        <end position="19"/>
    </location>
</feature>
<feature type="domain" description="Chalcone isomerase" evidence="3">
    <location>
        <begin position="893"/>
        <end position="1121"/>
    </location>
</feature>
<feature type="region of interest" description="Disordered" evidence="1">
    <location>
        <begin position="734"/>
        <end position="765"/>
    </location>
</feature>
<proteinExistence type="predicted"/>
<dbReference type="FunFam" id="1.50.10.10:FF:000052">
    <property type="entry name" value="Alpha-L-rhamnosidase B, putative"/>
    <property type="match status" value="1"/>
</dbReference>
<feature type="compositionally biased region" description="Low complexity" evidence="1">
    <location>
        <begin position="734"/>
        <end position="746"/>
    </location>
</feature>
<keyword evidence="6" id="KW-0326">Glycosidase</keyword>
<evidence type="ECO:0000313" key="6">
    <source>
        <dbReference type="EMBL" id="RDH31867.1"/>
    </source>
</evidence>
<dbReference type="GO" id="GO:0016872">
    <property type="term" value="F:intramolecular lyase activity"/>
    <property type="evidence" value="ECO:0007669"/>
    <property type="project" value="InterPro"/>
</dbReference>
<dbReference type="InterPro" id="IPR036298">
    <property type="entry name" value="Chalcone_isomerase_sf"/>
</dbReference>
<gene>
    <name evidence="6" type="ORF">BDQ94DRAFT_160269</name>
</gene>
<dbReference type="InterPro" id="IPR016088">
    <property type="entry name" value="Chalcone_isomerase_3-sand"/>
</dbReference>
<feature type="chain" id="PRO_5017555838" evidence="2">
    <location>
        <begin position="20"/>
        <end position="1135"/>
    </location>
</feature>
<feature type="domain" description="Mannosylglycerate hydrolase MGH1-like glycoside hydrolase" evidence="5">
    <location>
        <begin position="379"/>
        <end position="469"/>
    </location>
</feature>
<dbReference type="PANTHER" id="PTHR34987">
    <property type="entry name" value="C, PUTATIVE (AFU_ORTHOLOGUE AFUA_3G02880)-RELATED"/>
    <property type="match status" value="1"/>
</dbReference>
<organism evidence="6 7">
    <name type="scientific">Aspergillus welwitschiae</name>
    <dbReference type="NCBI Taxonomy" id="1341132"/>
    <lineage>
        <taxon>Eukaryota</taxon>
        <taxon>Fungi</taxon>
        <taxon>Dikarya</taxon>
        <taxon>Ascomycota</taxon>
        <taxon>Pezizomycotina</taxon>
        <taxon>Eurotiomycetes</taxon>
        <taxon>Eurotiomycetidae</taxon>
        <taxon>Eurotiales</taxon>
        <taxon>Aspergillaceae</taxon>
        <taxon>Aspergillus</taxon>
        <taxon>Aspergillus subgen. Circumdati</taxon>
    </lineage>
</organism>
<name>A0A3F3PYE0_9EURO</name>
<feature type="domain" description="Alpha-L-rhamnosidase C-terminal" evidence="4">
    <location>
        <begin position="582"/>
        <end position="634"/>
    </location>
</feature>
<dbReference type="GO" id="GO:0005975">
    <property type="term" value="P:carbohydrate metabolic process"/>
    <property type="evidence" value="ECO:0007669"/>
    <property type="project" value="InterPro"/>
</dbReference>
<protein>
    <submittedName>
        <fullName evidence="6">Six-hairpin glycosidase</fullName>
    </submittedName>
</protein>
<evidence type="ECO:0000259" key="4">
    <source>
        <dbReference type="Pfam" id="PF17390"/>
    </source>
</evidence>
<evidence type="ECO:0000259" key="3">
    <source>
        <dbReference type="Pfam" id="PF16035"/>
    </source>
</evidence>
<dbReference type="PANTHER" id="PTHR34987:SF5">
    <property type="entry name" value="ALPHA-RHAMNOSIDASE"/>
    <property type="match status" value="1"/>
</dbReference>
<dbReference type="InterPro" id="IPR016087">
    <property type="entry name" value="Chalcone_isomerase"/>
</dbReference>